<feature type="transmembrane region" description="Helical" evidence="1">
    <location>
        <begin position="53"/>
        <end position="71"/>
    </location>
</feature>
<feature type="transmembrane region" description="Helical" evidence="1">
    <location>
        <begin position="311"/>
        <end position="328"/>
    </location>
</feature>
<keyword evidence="1" id="KW-0472">Membrane</keyword>
<evidence type="ECO:0000256" key="1">
    <source>
        <dbReference type="SAM" id="Phobius"/>
    </source>
</evidence>
<gene>
    <name evidence="2" type="ORF">COV86_03615</name>
</gene>
<accession>A0A2H0KM43</accession>
<name>A0A2H0KM43_9BACT</name>
<evidence type="ECO:0000313" key="2">
    <source>
        <dbReference type="EMBL" id="PIQ72327.1"/>
    </source>
</evidence>
<feature type="transmembrane region" description="Helical" evidence="1">
    <location>
        <begin position="128"/>
        <end position="145"/>
    </location>
</feature>
<feature type="transmembrane region" description="Helical" evidence="1">
    <location>
        <begin position="101"/>
        <end position="121"/>
    </location>
</feature>
<feature type="transmembrane region" description="Helical" evidence="1">
    <location>
        <begin position="285"/>
        <end position="305"/>
    </location>
</feature>
<feature type="transmembrane region" description="Helical" evidence="1">
    <location>
        <begin position="78"/>
        <end position="95"/>
    </location>
</feature>
<dbReference type="EMBL" id="PCVL01000052">
    <property type="protein sequence ID" value="PIQ72327.1"/>
    <property type="molecule type" value="Genomic_DNA"/>
</dbReference>
<comment type="caution">
    <text evidence="2">The sequence shown here is derived from an EMBL/GenBank/DDBJ whole genome shotgun (WGS) entry which is preliminary data.</text>
</comment>
<evidence type="ECO:0000313" key="3">
    <source>
        <dbReference type="Proteomes" id="UP000229570"/>
    </source>
</evidence>
<reference evidence="2 3" key="1">
    <citation type="submission" date="2017-09" db="EMBL/GenBank/DDBJ databases">
        <title>Depth-based differentiation of microbial function through sediment-hosted aquifers and enrichment of novel symbionts in the deep terrestrial subsurface.</title>
        <authorList>
            <person name="Probst A.J."/>
            <person name="Ladd B."/>
            <person name="Jarett J.K."/>
            <person name="Geller-Mcgrath D.E."/>
            <person name="Sieber C.M."/>
            <person name="Emerson J.B."/>
            <person name="Anantharaman K."/>
            <person name="Thomas B.C."/>
            <person name="Malmstrom R."/>
            <person name="Stieglmeier M."/>
            <person name="Klingl A."/>
            <person name="Woyke T."/>
            <person name="Ryan C.M."/>
            <person name="Banfield J.F."/>
        </authorList>
    </citation>
    <scope>NUCLEOTIDE SEQUENCE [LARGE SCALE GENOMIC DNA]</scope>
    <source>
        <strain evidence="2">CG11_big_fil_rev_8_21_14_0_20_35_14</strain>
    </source>
</reference>
<feature type="transmembrane region" description="Helical" evidence="1">
    <location>
        <begin position="151"/>
        <end position="183"/>
    </location>
</feature>
<feature type="transmembrane region" description="Helical" evidence="1">
    <location>
        <begin position="257"/>
        <end position="278"/>
    </location>
</feature>
<protein>
    <submittedName>
        <fullName evidence="2">Uncharacterized protein</fullName>
    </submittedName>
</protein>
<dbReference type="AlphaFoldDB" id="A0A2H0KM43"/>
<keyword evidence="1" id="KW-1133">Transmembrane helix</keyword>
<keyword evidence="1" id="KW-0812">Transmembrane</keyword>
<sequence>MIFIFALIIFSIIGFRLNDALIFHSDFARDLFEILKISQGHFTLLGPKLSFGGLYPAPYYYYLFVPVFLLSGFKIMSIVYFNALLFVLAICYFFVNAKKKYLLWQAIISSLSLTLVPIFLFSARNPSVSNTHIAFLLIILTYVYFNKIEKPLTVLILGLVFGVIINFGFLNLLLLIPIYILIFSKLNKKIYSLYFFLGIAISFLPLLVFEIKHNFVMLKNTFLDRSYLSWIENKNILNGDSAKKNFIENFFFLSGKIQPLILINPIISLFLIAIIQFFEKKSKKSFFLIFIGFLALLILSFLIQYQLASHYLYPTAFFIFFIIIILLLESRYKILIVLLFVTEILFFPKDIYKKSTIVPEPFETAVKYTIEKHLVEKNSRFNVVMIADPNAIVGFEYRYFFQKYGFTPLSEFEYSKSDILLLFTKINNLEPLTLNTWEINQFGKKYLQKTSKYKAGGILIFKAERN</sequence>
<organism evidence="2 3">
    <name type="scientific">Candidatus Roizmanbacteria bacterium CG11_big_fil_rev_8_21_14_0_20_35_14</name>
    <dbReference type="NCBI Taxonomy" id="1974855"/>
    <lineage>
        <taxon>Bacteria</taxon>
        <taxon>Candidatus Roizmaniibacteriota</taxon>
    </lineage>
</organism>
<feature type="transmembrane region" description="Helical" evidence="1">
    <location>
        <begin position="190"/>
        <end position="209"/>
    </location>
</feature>
<dbReference type="Proteomes" id="UP000229570">
    <property type="component" value="Unassembled WGS sequence"/>
</dbReference>
<proteinExistence type="predicted"/>